<dbReference type="PANTHER" id="PTHR13271:SF146">
    <property type="entry name" value="SET DOMAIN-CONTAINING PROTEIN"/>
    <property type="match status" value="1"/>
</dbReference>
<organism evidence="1 2">
    <name type="scientific">Pleurostoma richardsiae</name>
    <dbReference type="NCBI Taxonomy" id="41990"/>
    <lineage>
        <taxon>Eukaryota</taxon>
        <taxon>Fungi</taxon>
        <taxon>Dikarya</taxon>
        <taxon>Ascomycota</taxon>
        <taxon>Pezizomycotina</taxon>
        <taxon>Sordariomycetes</taxon>
        <taxon>Sordariomycetidae</taxon>
        <taxon>Calosphaeriales</taxon>
        <taxon>Pleurostomataceae</taxon>
        <taxon>Pleurostoma</taxon>
    </lineage>
</organism>
<dbReference type="AlphaFoldDB" id="A0AA38RJH8"/>
<reference evidence="1" key="1">
    <citation type="submission" date="2022-07" db="EMBL/GenBank/DDBJ databases">
        <title>Fungi with potential for degradation of polypropylene.</title>
        <authorList>
            <person name="Gostincar C."/>
        </authorList>
    </citation>
    <scope>NUCLEOTIDE SEQUENCE</scope>
    <source>
        <strain evidence="1">EXF-13308</strain>
    </source>
</reference>
<proteinExistence type="predicted"/>
<dbReference type="SUPFAM" id="SSF82199">
    <property type="entry name" value="SET domain"/>
    <property type="match status" value="1"/>
</dbReference>
<name>A0AA38RJH8_9PEZI</name>
<dbReference type="GO" id="GO:0016279">
    <property type="term" value="F:protein-lysine N-methyltransferase activity"/>
    <property type="evidence" value="ECO:0007669"/>
    <property type="project" value="TreeGrafter"/>
</dbReference>
<dbReference type="InterPro" id="IPR050600">
    <property type="entry name" value="SETD3_SETD6_MTase"/>
</dbReference>
<accession>A0AA38RJH8</accession>
<dbReference type="InterPro" id="IPR046341">
    <property type="entry name" value="SET_dom_sf"/>
</dbReference>
<gene>
    <name evidence="1" type="ORF">NKR23_g4210</name>
</gene>
<evidence type="ECO:0000313" key="1">
    <source>
        <dbReference type="EMBL" id="KAJ9149451.1"/>
    </source>
</evidence>
<keyword evidence="2" id="KW-1185">Reference proteome</keyword>
<dbReference type="Gene3D" id="3.90.1410.10">
    <property type="entry name" value="set domain protein methyltransferase, domain 1"/>
    <property type="match status" value="1"/>
</dbReference>
<dbReference type="Proteomes" id="UP001174694">
    <property type="component" value="Unassembled WGS sequence"/>
</dbReference>
<protein>
    <submittedName>
        <fullName evidence="1">Ribosomal lysine N-methyltransferase set10</fullName>
    </submittedName>
</protein>
<evidence type="ECO:0000313" key="2">
    <source>
        <dbReference type="Proteomes" id="UP001174694"/>
    </source>
</evidence>
<sequence>MKSLDQERFAELLSWAKRLGSGLDPNVEVYDDAVTRFSLRVKEGGHHLSPGDAVMTCHMATSFSFINALLGAPLTSHRTEINEPDDTRRFPSEFINSVPPHVVGRFYLMKQYLQGKESFWWPYIRTLPQPENVQSWSLPVFWPDDDASFLEGTNAGVATEEMQSNLKREFKHARRLLKDLDVRGWQDYTRLLYNWSFSIFTSRSFRPSLVLSEQVQDIVLPLLPPGCRLDDFSILLPVFDLANHSLTSRIQWDLSSQPEGCRLVTHDAYSPGAQVYNNYGRKTNGELLLAYGFVLPETEELHNDYFHLRKRVDTASTPSEAPSAASAAGGSSAGPPRDFLVSLRPINAPSSLVGRARQCVARDPDFRIRPEFSHVEDSLIWDLCTMGLAAEEKDQLLDTAVPPDTPLGPSASALPEVSNSETALRQQREHECLRRILSGASDGVEGMAAVVQKVKDILLAKLGYEYDKLCETDPVGTGEDGEEVQIEPVNENQALALLYRTQCRKVLENAIGSLVPGWQDEVGGG</sequence>
<comment type="caution">
    <text evidence="1">The sequence shown here is derived from an EMBL/GenBank/DDBJ whole genome shotgun (WGS) entry which is preliminary data.</text>
</comment>
<dbReference type="GO" id="GO:0005634">
    <property type="term" value="C:nucleus"/>
    <property type="evidence" value="ECO:0007669"/>
    <property type="project" value="TreeGrafter"/>
</dbReference>
<dbReference type="PANTHER" id="PTHR13271">
    <property type="entry name" value="UNCHARACTERIZED PUTATIVE METHYLTRANSFERASE"/>
    <property type="match status" value="1"/>
</dbReference>
<dbReference type="EMBL" id="JANBVO010000010">
    <property type="protein sequence ID" value="KAJ9149451.1"/>
    <property type="molecule type" value="Genomic_DNA"/>
</dbReference>